<feature type="compositionally biased region" description="Polar residues" evidence="1">
    <location>
        <begin position="19"/>
        <end position="32"/>
    </location>
</feature>
<dbReference type="KEGG" id="rle:pRL110582"/>
<dbReference type="HOGENOM" id="CLU_2919596_0_0_5"/>
<evidence type="ECO:0000313" key="2">
    <source>
        <dbReference type="EMBL" id="CAK03535.1"/>
    </source>
</evidence>
<accession>Q1M5F4</accession>
<protein>
    <submittedName>
        <fullName evidence="2">Uncharacterized protein</fullName>
    </submittedName>
</protein>
<sequence length="61" mass="6371">MANACLSDVNRHRTKGSADANQPTGASKTPHTGKNLLPDLSRCSGKARFCQTPSTASTKSP</sequence>
<name>Q1M5F4_RHIJ3</name>
<dbReference type="Proteomes" id="UP000006575">
    <property type="component" value="Plasmid pRL11"/>
</dbReference>
<dbReference type="EnsemblBacteria" id="CAK03535">
    <property type="protein sequence ID" value="CAK03535"/>
    <property type="gene ID" value="pRL110582"/>
</dbReference>
<organism evidence="2 3">
    <name type="scientific">Rhizobium johnstonii (strain DSM 114642 / LMG 32736 / 3841)</name>
    <name type="common">Rhizobium leguminosarum bv. viciae</name>
    <dbReference type="NCBI Taxonomy" id="216596"/>
    <lineage>
        <taxon>Bacteria</taxon>
        <taxon>Pseudomonadati</taxon>
        <taxon>Pseudomonadota</taxon>
        <taxon>Alphaproteobacteria</taxon>
        <taxon>Hyphomicrobiales</taxon>
        <taxon>Rhizobiaceae</taxon>
        <taxon>Rhizobium/Agrobacterium group</taxon>
        <taxon>Rhizobium</taxon>
        <taxon>Rhizobium johnstonii</taxon>
    </lineage>
</organism>
<gene>
    <name evidence="2" type="ordered locus">pRL110582</name>
</gene>
<proteinExistence type="predicted"/>
<feature type="region of interest" description="Disordered" evidence="1">
    <location>
        <begin position="1"/>
        <end position="41"/>
    </location>
</feature>
<keyword evidence="2" id="KW-0614">Plasmid</keyword>
<keyword evidence="3" id="KW-1185">Reference proteome</keyword>
<geneLocation type="plasmid" evidence="2 3">
    <name>pRL11</name>
</geneLocation>
<evidence type="ECO:0000313" key="3">
    <source>
        <dbReference type="Proteomes" id="UP000006575"/>
    </source>
</evidence>
<evidence type="ECO:0000256" key="1">
    <source>
        <dbReference type="SAM" id="MobiDB-lite"/>
    </source>
</evidence>
<dbReference type="EMBL" id="AM236085">
    <property type="protein sequence ID" value="CAK03535.1"/>
    <property type="molecule type" value="Genomic_DNA"/>
</dbReference>
<dbReference type="AlphaFoldDB" id="Q1M5F4"/>
<reference evidence="2 3" key="1">
    <citation type="journal article" date="2006" name="Genome Biol.">
        <title>The genome of Rhizobium leguminosarum has recognizable core and accessory components.</title>
        <authorList>
            <person name="Young J.W."/>
            <person name="Crossman L.C."/>
            <person name="Johnston A.W.B."/>
            <person name="Thomson N.R."/>
            <person name="Ghazoui Z.F."/>
            <person name="Hull K.H."/>
            <person name="Wexler M."/>
            <person name="Curson A.R.J."/>
            <person name="Todd J.D."/>
            <person name="Poole P.S."/>
            <person name="Mauchline T.H."/>
            <person name="East A.K."/>
            <person name="Quail M.A."/>
            <person name="Churcher C."/>
            <person name="Arrowsmith C."/>
            <person name="Cherevach A."/>
            <person name="Chillingworth T."/>
            <person name="Clarke K."/>
            <person name="Cronin A."/>
            <person name="Davis P."/>
            <person name="Fraser A."/>
            <person name="Hance Z."/>
            <person name="Hauser H."/>
            <person name="Jagels K."/>
            <person name="Moule S."/>
            <person name="Mungall K."/>
            <person name="Norbertczak H."/>
            <person name="Rabbinowitsch E."/>
            <person name="Sanders M."/>
            <person name="Simmonds M."/>
            <person name="Whitehead S."/>
            <person name="Parkhill J."/>
        </authorList>
    </citation>
    <scope>NUCLEOTIDE SEQUENCE [LARGE SCALE GENOMIC DNA]</scope>
    <source>
        <strain evidence="3">DSM 114642 / LMG 32736 / 3841</strain>
    </source>
</reference>